<proteinExistence type="predicted"/>
<keyword evidence="3" id="KW-1185">Reference proteome</keyword>
<dbReference type="RefSeq" id="WP_128270947.1">
    <property type="nucleotide sequence ID" value="NZ_SAUW01000039.1"/>
</dbReference>
<sequence length="342" mass="36558">MSDTQQPRVLIAGAGAMGIVSSYHLALSGAAVTFLVRPHRVDAVERPQRLYCYDDGALKAYEGYELISDPATLSPGAYDYVVITLDGAAMRDPDGERLARAIGRVARGTSTGVILGALGIELRSWFLSVSELLGEQVTNGTLGIQCHPVAGVTLPLHAPTDADLLAQADFAYRHCWPLGFSVDDSAPGVAQRFAALYSANGISRCVIEQADEKAAGVFAFFAQMAACDIGGWPSPADIDPDSDFWQLGIAAGLEIQGLGIFGEAGRKARTQTTAEGALQFWRGWERDMLPLDLQGFNRFHHGGKVNRQDLQILADCIAQGEAEGTPMTATRELHARQAALKG</sequence>
<dbReference type="Pfam" id="PF02558">
    <property type="entry name" value="ApbA"/>
    <property type="match status" value="1"/>
</dbReference>
<reference evidence="2 3" key="1">
    <citation type="submission" date="2019-01" db="EMBL/GenBank/DDBJ databases">
        <title>Sinorhodobacter populi sp. nov. isolated from the symptomatic bark tissue of Populus euramericana canker.</title>
        <authorList>
            <person name="Xu G."/>
        </authorList>
    </citation>
    <scope>NUCLEOTIDE SEQUENCE [LARGE SCALE GENOMIC DNA]</scope>
    <source>
        <strain evidence="2 3">2D-5</strain>
    </source>
</reference>
<comment type="caution">
    <text evidence="2">The sequence shown here is derived from an EMBL/GenBank/DDBJ whole genome shotgun (WGS) entry which is preliminary data.</text>
</comment>
<dbReference type="Gene3D" id="3.40.50.720">
    <property type="entry name" value="NAD(P)-binding Rossmann-like Domain"/>
    <property type="match status" value="1"/>
</dbReference>
<dbReference type="EMBL" id="SAUW01000039">
    <property type="protein sequence ID" value="RWR05194.1"/>
    <property type="molecule type" value="Genomic_DNA"/>
</dbReference>
<evidence type="ECO:0000313" key="3">
    <source>
        <dbReference type="Proteomes" id="UP000285710"/>
    </source>
</evidence>
<protein>
    <submittedName>
        <fullName evidence="2">Ketopantoate reductase</fullName>
    </submittedName>
</protein>
<accession>A0A443IKC1</accession>
<reference evidence="2 3" key="2">
    <citation type="submission" date="2019-01" db="EMBL/GenBank/DDBJ databases">
        <authorList>
            <person name="Li Y."/>
        </authorList>
    </citation>
    <scope>NUCLEOTIDE SEQUENCE [LARGE SCALE GENOMIC DNA]</scope>
    <source>
        <strain evidence="2 3">2D-5</strain>
    </source>
</reference>
<dbReference type="Proteomes" id="UP000285710">
    <property type="component" value="Unassembled WGS sequence"/>
</dbReference>
<name>A0A443IKC1_9RHOB</name>
<evidence type="ECO:0000313" key="2">
    <source>
        <dbReference type="EMBL" id="RWR05194.1"/>
    </source>
</evidence>
<organism evidence="2 3">
    <name type="scientific">Paenirhodobacter populi</name>
    <dbReference type="NCBI Taxonomy" id="2306993"/>
    <lineage>
        <taxon>Bacteria</taxon>
        <taxon>Pseudomonadati</taxon>
        <taxon>Pseudomonadota</taxon>
        <taxon>Alphaproteobacteria</taxon>
        <taxon>Rhodobacterales</taxon>
        <taxon>Rhodobacter group</taxon>
        <taxon>Paenirhodobacter</taxon>
    </lineage>
</organism>
<dbReference type="AlphaFoldDB" id="A0A443IKC1"/>
<dbReference type="InterPro" id="IPR013332">
    <property type="entry name" value="KPR_N"/>
</dbReference>
<gene>
    <name evidence="2" type="ORF">D2T33_20085</name>
</gene>
<feature type="domain" description="Ketopantoate reductase N-terminal" evidence="1">
    <location>
        <begin position="9"/>
        <end position="84"/>
    </location>
</feature>
<evidence type="ECO:0000259" key="1">
    <source>
        <dbReference type="Pfam" id="PF02558"/>
    </source>
</evidence>